<name>A0A345T0H9_9ACTN</name>
<keyword evidence="1" id="KW-0812">Transmembrane</keyword>
<dbReference type="RefSeq" id="WP_111490825.1">
    <property type="nucleotide sequence ID" value="NZ_CP031264.1"/>
</dbReference>
<keyword evidence="1" id="KW-0472">Membrane</keyword>
<gene>
    <name evidence="2" type="ORF">C7M71_020790</name>
</gene>
<evidence type="ECO:0000313" key="3">
    <source>
        <dbReference type="Proteomes" id="UP000249340"/>
    </source>
</evidence>
<dbReference type="KEGG" id="stri:C7M71_020790"/>
<dbReference type="EMBL" id="CP031264">
    <property type="protein sequence ID" value="AXI79484.1"/>
    <property type="molecule type" value="Genomic_DNA"/>
</dbReference>
<protein>
    <submittedName>
        <fullName evidence="2">Uncharacterized protein</fullName>
    </submittedName>
</protein>
<accession>A0A345T0H9</accession>
<reference evidence="3" key="1">
    <citation type="submission" date="2018-07" db="EMBL/GenBank/DDBJ databases">
        <title>Streptacidiphilus bronchialis DSM 106435 chromosome.</title>
        <authorList>
            <person name="Batra D."/>
            <person name="Gulvik C.A."/>
        </authorList>
    </citation>
    <scope>NUCLEOTIDE SEQUENCE [LARGE SCALE GENOMIC DNA]</scope>
    <source>
        <strain evidence="3">DSM 106435</strain>
    </source>
</reference>
<evidence type="ECO:0000256" key="1">
    <source>
        <dbReference type="SAM" id="Phobius"/>
    </source>
</evidence>
<keyword evidence="3" id="KW-1185">Reference proteome</keyword>
<evidence type="ECO:0000313" key="2">
    <source>
        <dbReference type="EMBL" id="AXI79484.1"/>
    </source>
</evidence>
<proteinExistence type="predicted"/>
<dbReference type="OrthoDB" id="3855379at2"/>
<keyword evidence="1" id="KW-1133">Transmembrane helix</keyword>
<dbReference type="Proteomes" id="UP000249340">
    <property type="component" value="Chromosome"/>
</dbReference>
<dbReference type="AlphaFoldDB" id="A0A345T0H9"/>
<organism evidence="2 3">
    <name type="scientific">Peterkaempfera bronchialis</name>
    <dbReference type="NCBI Taxonomy" id="2126346"/>
    <lineage>
        <taxon>Bacteria</taxon>
        <taxon>Bacillati</taxon>
        <taxon>Actinomycetota</taxon>
        <taxon>Actinomycetes</taxon>
        <taxon>Kitasatosporales</taxon>
        <taxon>Streptomycetaceae</taxon>
        <taxon>Peterkaempfera</taxon>
    </lineage>
</organism>
<feature type="transmembrane region" description="Helical" evidence="1">
    <location>
        <begin position="6"/>
        <end position="28"/>
    </location>
</feature>
<sequence length="106" mass="11265">MNRLDPLLGLLVSMAVVGFLVLLLRWTFSGGKSLVSRAPRSGAPGEYGLLVSVAAPRDAEEALRLTRLLDEAGIRNTVVHTTQGARVMVWPDDAARARGMLAGPNG</sequence>